<comment type="caution">
    <text evidence="1">The sequence shown here is derived from an EMBL/GenBank/DDBJ whole genome shotgun (WGS) entry which is preliminary data.</text>
</comment>
<reference evidence="1 2" key="1">
    <citation type="journal article" date="2012" name="J. Bacteriol.">
        <title>Draft Genome Sequence of the Volcano-Inhabiting Thermoacidophilic Methanotroph Methylacidiphilum fumariolicum Strain SolV.</title>
        <authorList>
            <person name="Khadem A.F."/>
            <person name="Wieczorek A.S."/>
            <person name="Pol A."/>
            <person name="Vuilleumier S."/>
            <person name="Harhangi H.R."/>
            <person name="Dunfield P.F."/>
            <person name="Kalyuzhnaya M.G."/>
            <person name="Murrell J.C."/>
            <person name="Francoijs K.-J."/>
            <person name="Stunnenberg H.G."/>
            <person name="Stein L.Y."/>
            <person name="DiSpirito A.A."/>
            <person name="Semrau J.D."/>
            <person name="Lajus A."/>
            <person name="Medigue C."/>
            <person name="Klotz M.G."/>
            <person name="Jetten M.S.M."/>
            <person name="Op den Camp H.J.M."/>
        </authorList>
    </citation>
    <scope>NUCLEOTIDE SEQUENCE [LARGE SCALE GENOMIC DNA]</scope>
    <source>
        <strain evidence="1 2">SolV</strain>
    </source>
</reference>
<dbReference type="InParanoid" id="I0JYL5"/>
<proteinExistence type="predicted"/>
<organism evidence="1 2">
    <name type="scientific">Methylacidiphilum fumariolicum (strain SolV)</name>
    <dbReference type="NCBI Taxonomy" id="1156937"/>
    <lineage>
        <taxon>Bacteria</taxon>
        <taxon>Pseudomonadati</taxon>
        <taxon>Verrucomicrobiota</taxon>
        <taxon>Methylacidiphilae</taxon>
        <taxon>Methylacidiphilales</taxon>
        <taxon>Methylacidiphilaceae</taxon>
        <taxon>Methylacidiphilum (ex Ratnadevi et al. 2023)</taxon>
    </lineage>
</organism>
<sequence length="39" mass="4100">MPGLWHSGDTVRNMVVYTTPLRSLTMDAQVPGSGNPGGV</sequence>
<dbReference type="EMBL" id="CAHT01000075">
    <property type="protein sequence ID" value="CCG92334.1"/>
    <property type="molecule type" value="Genomic_DNA"/>
</dbReference>
<gene>
    <name evidence="1" type="ORF">MFUM_680001</name>
</gene>
<protein>
    <submittedName>
        <fullName evidence="1">Uncharacterized protein</fullName>
    </submittedName>
</protein>
<dbReference type="Proteomes" id="UP000004837">
    <property type="component" value="Unassembled WGS sequence"/>
</dbReference>
<evidence type="ECO:0000313" key="1">
    <source>
        <dbReference type="EMBL" id="CCG92334.1"/>
    </source>
</evidence>
<name>I0JYL5_METFB</name>
<dbReference type="AlphaFoldDB" id="I0JYL5"/>
<accession>I0JYL5</accession>
<evidence type="ECO:0000313" key="2">
    <source>
        <dbReference type="Proteomes" id="UP000004837"/>
    </source>
</evidence>